<gene>
    <name evidence="5" type="ORF">FKX85_14980</name>
</gene>
<keyword evidence="3" id="KW-0464">Manganese</keyword>
<reference evidence="5 6" key="1">
    <citation type="submission" date="2019-06" db="EMBL/GenBank/DDBJ databases">
        <title>Echinicola alkalisoli sp. nov. isolated from saline soil.</title>
        <authorList>
            <person name="Sun J.-Q."/>
            <person name="Xu L."/>
        </authorList>
    </citation>
    <scope>NUCLEOTIDE SEQUENCE [LARGE SCALE GENOMIC DNA]</scope>
    <source>
        <strain evidence="5 6">LN3S3</strain>
    </source>
</reference>
<evidence type="ECO:0000313" key="6">
    <source>
        <dbReference type="Proteomes" id="UP000316614"/>
    </source>
</evidence>
<keyword evidence="1 3" id="KW-0479">Metal-binding</keyword>
<comment type="similarity">
    <text evidence="4">Belongs to the arginase family.</text>
</comment>
<dbReference type="InterPro" id="IPR006035">
    <property type="entry name" value="Ureohydrolase"/>
</dbReference>
<accession>A0A514CKC3</accession>
<dbReference type="PRINTS" id="PR00116">
    <property type="entry name" value="ARGINASE"/>
</dbReference>
<dbReference type="PANTHER" id="PTHR11358:SF26">
    <property type="entry name" value="GUANIDINO ACID HYDROLASE, MITOCHONDRIAL"/>
    <property type="match status" value="1"/>
</dbReference>
<dbReference type="PROSITE" id="PS51409">
    <property type="entry name" value="ARGINASE_2"/>
    <property type="match status" value="1"/>
</dbReference>
<dbReference type="GO" id="GO:0008783">
    <property type="term" value="F:agmatinase activity"/>
    <property type="evidence" value="ECO:0007669"/>
    <property type="project" value="TreeGrafter"/>
</dbReference>
<dbReference type="RefSeq" id="WP_141615502.1">
    <property type="nucleotide sequence ID" value="NZ_CP041253.1"/>
</dbReference>
<feature type="binding site" evidence="3">
    <location>
        <position position="184"/>
    </location>
    <ligand>
        <name>Mn(2+)</name>
        <dbReference type="ChEBI" id="CHEBI:29035"/>
        <label>1</label>
    </ligand>
</feature>
<dbReference type="CDD" id="cd11593">
    <property type="entry name" value="Agmatinase-like_2"/>
    <property type="match status" value="1"/>
</dbReference>
<dbReference type="EMBL" id="CP041253">
    <property type="protein sequence ID" value="QDH80268.1"/>
    <property type="molecule type" value="Genomic_DNA"/>
</dbReference>
<feature type="binding site" evidence="3">
    <location>
        <position position="274"/>
    </location>
    <ligand>
        <name>Mn(2+)</name>
        <dbReference type="ChEBI" id="CHEBI:29035"/>
        <label>1</label>
    </ligand>
</feature>
<evidence type="ECO:0000313" key="5">
    <source>
        <dbReference type="EMBL" id="QDH80268.1"/>
    </source>
</evidence>
<sequence>MTTKKQKVIDGFDPNGVASQGSIFGLPFDEETASIIILPVPWEVTVSYSPGTADGPEAILKASSQVDLFQDDIVDAWTIGTHMLPIPEEVYSNNTKYRILAGNYIDWLERGSPKEEMERFGAVPALIDKACESMNEWVYETAKDHLNQGKLLALIGGDHSTPLGFIRALSERYASFGVLQIDAHADLRDNYEGFKYSHASISHNFLKIPQVEKLIQVGVRDYCEEESDRIESDHKITTFYDHHIREQLYEGITWRTICDQVIASLPREVYITIDIDGFDPKLCPNTGTPVPGGFELDQVMYLMKLIVKSGRKIIGFDMVEVAPGEGESEWDGNVGARVLYRMTNLMGISQGKLWWK</sequence>
<keyword evidence="6" id="KW-1185">Reference proteome</keyword>
<protein>
    <submittedName>
        <fullName evidence="5">Agmatinase family protein</fullName>
    </submittedName>
</protein>
<feature type="binding site" evidence="3">
    <location>
        <position position="276"/>
    </location>
    <ligand>
        <name>Mn(2+)</name>
        <dbReference type="ChEBI" id="CHEBI:29035"/>
        <label>1</label>
    </ligand>
</feature>
<dbReference type="Pfam" id="PF00491">
    <property type="entry name" value="Arginase"/>
    <property type="match status" value="1"/>
</dbReference>
<dbReference type="KEGG" id="echi:FKX85_14980"/>
<name>A0A514CKC3_9BACT</name>
<comment type="cofactor">
    <cofactor evidence="3">
        <name>Mn(2+)</name>
        <dbReference type="ChEBI" id="CHEBI:29035"/>
    </cofactor>
    <text evidence="3">Binds 2 manganese ions per subunit.</text>
</comment>
<feature type="binding site" evidence="3">
    <location>
        <position position="186"/>
    </location>
    <ligand>
        <name>Mn(2+)</name>
        <dbReference type="ChEBI" id="CHEBI:29035"/>
        <label>1</label>
    </ligand>
</feature>
<dbReference type="GO" id="GO:0033389">
    <property type="term" value="P:putrescine biosynthetic process from arginine, via agmatine"/>
    <property type="evidence" value="ECO:0007669"/>
    <property type="project" value="TreeGrafter"/>
</dbReference>
<evidence type="ECO:0000256" key="1">
    <source>
        <dbReference type="ARBA" id="ARBA00022723"/>
    </source>
</evidence>
<dbReference type="AlphaFoldDB" id="A0A514CKC3"/>
<evidence type="ECO:0000256" key="4">
    <source>
        <dbReference type="PROSITE-ProRule" id="PRU00742"/>
    </source>
</evidence>
<dbReference type="PANTHER" id="PTHR11358">
    <property type="entry name" value="ARGINASE/AGMATINASE"/>
    <property type="match status" value="1"/>
</dbReference>
<keyword evidence="2" id="KW-0378">Hydrolase</keyword>
<evidence type="ECO:0000256" key="3">
    <source>
        <dbReference type="PIRSR" id="PIRSR036979-1"/>
    </source>
</evidence>
<feature type="binding site" evidence="3">
    <location>
        <position position="182"/>
    </location>
    <ligand>
        <name>Mn(2+)</name>
        <dbReference type="ChEBI" id="CHEBI:29035"/>
        <label>1</label>
    </ligand>
</feature>
<feature type="binding site" evidence="3">
    <location>
        <position position="159"/>
    </location>
    <ligand>
        <name>Mn(2+)</name>
        <dbReference type="ChEBI" id="CHEBI:29035"/>
        <label>1</label>
    </ligand>
</feature>
<proteinExistence type="inferred from homology"/>
<dbReference type="SUPFAM" id="SSF52768">
    <property type="entry name" value="Arginase/deacetylase"/>
    <property type="match status" value="1"/>
</dbReference>
<organism evidence="5 6">
    <name type="scientific">Echinicola soli</name>
    <dbReference type="NCBI Taxonomy" id="2591634"/>
    <lineage>
        <taxon>Bacteria</taxon>
        <taxon>Pseudomonadati</taxon>
        <taxon>Bacteroidota</taxon>
        <taxon>Cytophagia</taxon>
        <taxon>Cytophagales</taxon>
        <taxon>Cyclobacteriaceae</taxon>
        <taxon>Echinicola</taxon>
    </lineage>
</organism>
<evidence type="ECO:0000256" key="2">
    <source>
        <dbReference type="ARBA" id="ARBA00022801"/>
    </source>
</evidence>
<dbReference type="OrthoDB" id="9788689at2"/>
<dbReference type="PIRSF" id="PIRSF036979">
    <property type="entry name" value="Arginase"/>
    <property type="match status" value="1"/>
</dbReference>
<dbReference type="GO" id="GO:0046872">
    <property type="term" value="F:metal ion binding"/>
    <property type="evidence" value="ECO:0007669"/>
    <property type="project" value="UniProtKB-KW"/>
</dbReference>
<dbReference type="InterPro" id="IPR023696">
    <property type="entry name" value="Ureohydrolase_dom_sf"/>
</dbReference>
<dbReference type="Gene3D" id="3.40.800.10">
    <property type="entry name" value="Ureohydrolase domain"/>
    <property type="match status" value="1"/>
</dbReference>
<dbReference type="Proteomes" id="UP000316614">
    <property type="component" value="Chromosome"/>
</dbReference>